<dbReference type="AlphaFoldDB" id="K9GA23"/>
<feature type="domain" description="DUF2293" evidence="2">
    <location>
        <begin position="164"/>
        <end position="247"/>
    </location>
</feature>
<evidence type="ECO:0000256" key="1">
    <source>
        <dbReference type="SAM" id="MobiDB-lite"/>
    </source>
</evidence>
<organism evidence="3 4">
    <name type="scientific">Penicillium digitatum (strain PHI26 / CECT 20796)</name>
    <name type="common">Green mold</name>
    <dbReference type="NCBI Taxonomy" id="1170229"/>
    <lineage>
        <taxon>Eukaryota</taxon>
        <taxon>Fungi</taxon>
        <taxon>Dikarya</taxon>
        <taxon>Ascomycota</taxon>
        <taxon>Pezizomycotina</taxon>
        <taxon>Eurotiomycetes</taxon>
        <taxon>Eurotiomycetidae</taxon>
        <taxon>Eurotiales</taxon>
        <taxon>Aspergillaceae</taxon>
        <taxon>Penicillium</taxon>
    </lineage>
</organism>
<name>K9GA23_PEND2</name>
<accession>K9GA23</accession>
<dbReference type="eggNOG" id="ENOG502SQI9">
    <property type="taxonomic scope" value="Eukaryota"/>
</dbReference>
<reference evidence="4" key="1">
    <citation type="journal article" date="2012" name="BMC Genomics">
        <title>Genome sequence of the necrotrophic fungus Penicillium digitatum, the main postharvest pathogen of citrus.</title>
        <authorList>
            <person name="Marcet-Houben M."/>
            <person name="Ballester A.-R."/>
            <person name="de la Fuente B."/>
            <person name="Harries E."/>
            <person name="Marcos J.F."/>
            <person name="Gonzalez-Candelas L."/>
            <person name="Gabaldon T."/>
        </authorList>
    </citation>
    <scope>NUCLEOTIDE SEQUENCE [LARGE SCALE GENOMIC DNA]</scope>
    <source>
        <strain evidence="4">PHI26 / CECT 20796</strain>
    </source>
</reference>
<dbReference type="Pfam" id="PF10056">
    <property type="entry name" value="DUF2293"/>
    <property type="match status" value="1"/>
</dbReference>
<feature type="compositionally biased region" description="Basic residues" evidence="1">
    <location>
        <begin position="8"/>
        <end position="23"/>
    </location>
</feature>
<dbReference type="InParanoid" id="K9GA23"/>
<proteinExistence type="predicted"/>
<dbReference type="PANTHER" id="PTHR38113">
    <property type="match status" value="1"/>
</dbReference>
<dbReference type="HOGENOM" id="CLU_089022_0_0_1"/>
<evidence type="ECO:0000313" key="3">
    <source>
        <dbReference type="EMBL" id="EKV18820.1"/>
    </source>
</evidence>
<dbReference type="InterPro" id="IPR018744">
    <property type="entry name" value="DUF2293"/>
</dbReference>
<dbReference type="OrthoDB" id="5381833at2759"/>
<evidence type="ECO:0000313" key="4">
    <source>
        <dbReference type="Proteomes" id="UP000009882"/>
    </source>
</evidence>
<dbReference type="EMBL" id="AKCT01000031">
    <property type="protein sequence ID" value="EKV18820.1"/>
    <property type="molecule type" value="Genomic_DNA"/>
</dbReference>
<feature type="region of interest" description="Disordered" evidence="1">
    <location>
        <begin position="1"/>
        <end position="36"/>
    </location>
</feature>
<dbReference type="Proteomes" id="UP000009882">
    <property type="component" value="Unassembled WGS sequence"/>
</dbReference>
<comment type="caution">
    <text evidence="3">The sequence shown here is derived from an EMBL/GenBank/DDBJ whole genome shotgun (WGS) entry which is preliminary data.</text>
</comment>
<protein>
    <recommendedName>
        <fullName evidence="2">DUF2293 domain-containing protein</fullName>
    </recommendedName>
</protein>
<evidence type="ECO:0000259" key="2">
    <source>
        <dbReference type="Pfam" id="PF10056"/>
    </source>
</evidence>
<sequence length="263" mass="29823">MAPTTKPNGRKCKPRVRKTNRGVRTREGHARSIDAGSPIQSLAEVLNETKRRKPKKTWAALIPVSDAPLEKNIVEHVPLPDGYVLVPKGDVYITRHCRSKTKESERMVYVVYRQNRTGKRTLGIRVPEEIYTEVHEAAAATKESRAKAVQVRDAKDLSKSRDLLKNEFPLMPTETLKIILEHAFLKGSGRVGRTAMLSDEKKTLLAVEAHIRHVHTPYEKLLEEGVSRKDAREQVWSTIQAVELAWQGCEKREITLALRLVDD</sequence>
<dbReference type="OMA" id="DAREQVW"/>
<keyword evidence="4" id="KW-1185">Reference proteome</keyword>
<gene>
    <name evidence="3" type="ORF">PDIG_06930</name>
</gene>
<dbReference type="PANTHER" id="PTHR38113:SF2">
    <property type="entry name" value="DUF2293 DOMAIN-CONTAINING PROTEIN"/>
    <property type="match status" value="1"/>
</dbReference>